<sequence>MKRRDLVHEHMLEWLQEDPGDDLHVHEGRSRAGSADARDGRPART</sequence>
<dbReference type="EMBL" id="JBDFRB010000005">
    <property type="protein sequence ID" value="MEN2744473.1"/>
    <property type="molecule type" value="Genomic_DNA"/>
</dbReference>
<organism evidence="2 3">
    <name type="scientific">Sinomonas halotolerans</name>
    <dbReference type="NCBI Taxonomy" id="1644133"/>
    <lineage>
        <taxon>Bacteria</taxon>
        <taxon>Bacillati</taxon>
        <taxon>Actinomycetota</taxon>
        <taxon>Actinomycetes</taxon>
        <taxon>Micrococcales</taxon>
        <taxon>Micrococcaceae</taxon>
        <taxon>Sinomonas</taxon>
    </lineage>
</organism>
<protein>
    <submittedName>
        <fullName evidence="2">Uncharacterized protein</fullName>
    </submittedName>
</protein>
<comment type="caution">
    <text evidence="2">The sequence shown here is derived from an EMBL/GenBank/DDBJ whole genome shotgun (WGS) entry which is preliminary data.</text>
</comment>
<feature type="region of interest" description="Disordered" evidence="1">
    <location>
        <begin position="18"/>
        <end position="45"/>
    </location>
</feature>
<keyword evidence="3" id="KW-1185">Reference proteome</keyword>
<evidence type="ECO:0000256" key="1">
    <source>
        <dbReference type="SAM" id="MobiDB-lite"/>
    </source>
</evidence>
<reference evidence="2 3" key="1">
    <citation type="submission" date="2024-05" db="EMBL/GenBank/DDBJ databases">
        <title>Sinomonas sp. nov., isolated from a waste landfill.</title>
        <authorList>
            <person name="Zhao Y."/>
        </authorList>
    </citation>
    <scope>NUCLEOTIDE SEQUENCE [LARGE SCALE GENOMIC DNA]</scope>
    <source>
        <strain evidence="2 3">CCTCC AB2014300</strain>
    </source>
</reference>
<dbReference type="RefSeq" id="WP_345884518.1">
    <property type="nucleotide sequence ID" value="NZ_JBDFRB010000005.1"/>
</dbReference>
<proteinExistence type="predicted"/>
<name>A0ABU9WZ52_9MICC</name>
<feature type="compositionally biased region" description="Basic and acidic residues" evidence="1">
    <location>
        <begin position="21"/>
        <end position="45"/>
    </location>
</feature>
<accession>A0ABU9WZ52</accession>
<gene>
    <name evidence="2" type="ORF">ABCQ75_07955</name>
</gene>
<dbReference type="Proteomes" id="UP001422074">
    <property type="component" value="Unassembled WGS sequence"/>
</dbReference>
<evidence type="ECO:0000313" key="2">
    <source>
        <dbReference type="EMBL" id="MEN2744473.1"/>
    </source>
</evidence>
<evidence type="ECO:0000313" key="3">
    <source>
        <dbReference type="Proteomes" id="UP001422074"/>
    </source>
</evidence>